<protein>
    <submittedName>
        <fullName evidence="1">Uncharacterized protein</fullName>
    </submittedName>
</protein>
<dbReference type="EMBL" id="CP004121">
    <property type="protein sequence ID" value="AGF56528.1"/>
    <property type="molecule type" value="Genomic_DNA"/>
</dbReference>
<dbReference type="HOGENOM" id="CLU_3198196_0_0_9"/>
<accession>M1MJN5</accession>
<gene>
    <name evidence="1" type="ORF">Cspa_c27650</name>
</gene>
<proteinExistence type="predicted"/>
<organism evidence="1 2">
    <name type="scientific">Clostridium saccharoperbutylacetonicum N1-4(HMT)</name>
    <dbReference type="NCBI Taxonomy" id="931276"/>
    <lineage>
        <taxon>Bacteria</taxon>
        <taxon>Bacillati</taxon>
        <taxon>Bacillota</taxon>
        <taxon>Clostridia</taxon>
        <taxon>Eubacteriales</taxon>
        <taxon>Clostridiaceae</taxon>
        <taxon>Clostridium</taxon>
    </lineage>
</organism>
<dbReference type="RefSeq" id="WP_015392847.1">
    <property type="nucleotide sequence ID" value="NC_020291.1"/>
</dbReference>
<name>M1MJN5_9CLOT</name>
<evidence type="ECO:0000313" key="2">
    <source>
        <dbReference type="Proteomes" id="UP000011728"/>
    </source>
</evidence>
<dbReference type="AlphaFoldDB" id="M1MJN5"/>
<evidence type="ECO:0000313" key="1">
    <source>
        <dbReference type="EMBL" id="AGF56528.1"/>
    </source>
</evidence>
<dbReference type="KEGG" id="csr:Cspa_c27650"/>
<reference evidence="1 2" key="1">
    <citation type="submission" date="2013-02" db="EMBL/GenBank/DDBJ databases">
        <title>Genome sequence of Clostridium saccharoperbutylacetonicum N1-4(HMT).</title>
        <authorList>
            <person name="Poehlein A."/>
            <person name="Daniel R."/>
        </authorList>
    </citation>
    <scope>NUCLEOTIDE SEQUENCE [LARGE SCALE GENOMIC DNA]</scope>
    <source>
        <strain evidence="2">N1-4(HMT)</strain>
    </source>
</reference>
<keyword evidence="2" id="KW-1185">Reference proteome</keyword>
<dbReference type="Proteomes" id="UP000011728">
    <property type="component" value="Chromosome"/>
</dbReference>
<dbReference type="PATRIC" id="fig|931276.5.peg.2777"/>
<sequence>MTINSRLGTSLTQKDIVDFVGLIKDIEDLLDEMKQEMIQDCPDED</sequence>